<dbReference type="STRING" id="2094558.A0A314UY77"/>
<dbReference type="Proteomes" id="UP000250321">
    <property type="component" value="Unassembled WGS sequence"/>
</dbReference>
<evidence type="ECO:0000256" key="8">
    <source>
        <dbReference type="ARBA" id="ARBA00022989"/>
    </source>
</evidence>
<comment type="similarity">
    <text evidence="2">Belongs to the RLP family.</text>
</comment>
<dbReference type="OrthoDB" id="1909482at2759"/>
<comment type="subcellular location">
    <subcellularLocation>
        <location evidence="1">Cell membrane</location>
        <topology evidence="1">Single-pass type I membrane protein</topology>
    </subcellularLocation>
</comment>
<evidence type="ECO:0000313" key="12">
    <source>
        <dbReference type="EMBL" id="PQM39709.1"/>
    </source>
</evidence>
<dbReference type="PANTHER" id="PTHR48052:SF81">
    <property type="entry name" value="LEUCINE-RICH REPEAT-CONTAINING N-TERMINAL PLANT-TYPE DOMAIN-CONTAINING PROTEIN"/>
    <property type="match status" value="1"/>
</dbReference>
<evidence type="ECO:0000256" key="9">
    <source>
        <dbReference type="ARBA" id="ARBA00023136"/>
    </source>
</evidence>
<protein>
    <submittedName>
        <fullName evidence="12">Receptor-like protein 2</fullName>
    </submittedName>
</protein>
<keyword evidence="9" id="KW-0472">Membrane</keyword>
<dbReference type="Gene3D" id="3.80.10.10">
    <property type="entry name" value="Ribonuclease Inhibitor"/>
    <property type="match status" value="1"/>
</dbReference>
<dbReference type="InterPro" id="IPR032675">
    <property type="entry name" value="LRR_dom_sf"/>
</dbReference>
<keyword evidence="3" id="KW-1003">Cell membrane</keyword>
<organism evidence="12 13">
    <name type="scientific">Prunus yedoensis var. nudiflora</name>
    <dbReference type="NCBI Taxonomy" id="2094558"/>
    <lineage>
        <taxon>Eukaryota</taxon>
        <taxon>Viridiplantae</taxon>
        <taxon>Streptophyta</taxon>
        <taxon>Embryophyta</taxon>
        <taxon>Tracheophyta</taxon>
        <taxon>Spermatophyta</taxon>
        <taxon>Magnoliopsida</taxon>
        <taxon>eudicotyledons</taxon>
        <taxon>Gunneridae</taxon>
        <taxon>Pentapetalae</taxon>
        <taxon>rosids</taxon>
        <taxon>fabids</taxon>
        <taxon>Rosales</taxon>
        <taxon>Rosaceae</taxon>
        <taxon>Amygdaloideae</taxon>
        <taxon>Amygdaleae</taxon>
        <taxon>Prunus</taxon>
    </lineage>
</organism>
<keyword evidence="7" id="KW-0677">Repeat</keyword>
<keyword evidence="11" id="KW-0325">Glycoprotein</keyword>
<sequence>MNCTNLIELHLGDNNLEGDISALNFSKLNQLRKLDLWSNNFTGTIPVSLYSCNGNKWTNITGAMKILMRCESLVFIMFSYSFIGEEIPADDGLL</sequence>
<evidence type="ECO:0000313" key="13">
    <source>
        <dbReference type="Proteomes" id="UP000250321"/>
    </source>
</evidence>
<dbReference type="EMBL" id="PJQY01003168">
    <property type="protein sequence ID" value="PQM39709.1"/>
    <property type="molecule type" value="Genomic_DNA"/>
</dbReference>
<keyword evidence="8" id="KW-1133">Transmembrane helix</keyword>
<dbReference type="InterPro" id="IPR025875">
    <property type="entry name" value="Leu-rich_rpt_4"/>
</dbReference>
<keyword evidence="6" id="KW-0732">Signal</keyword>
<evidence type="ECO:0000256" key="5">
    <source>
        <dbReference type="ARBA" id="ARBA00022692"/>
    </source>
</evidence>
<dbReference type="PANTHER" id="PTHR48052">
    <property type="entry name" value="UNNAMED PRODUCT"/>
    <property type="match status" value="1"/>
</dbReference>
<gene>
    <name evidence="12" type="ORF">Pyn_10992</name>
</gene>
<evidence type="ECO:0000256" key="10">
    <source>
        <dbReference type="ARBA" id="ARBA00023170"/>
    </source>
</evidence>
<keyword evidence="5" id="KW-0812">Transmembrane</keyword>
<evidence type="ECO:0000256" key="3">
    <source>
        <dbReference type="ARBA" id="ARBA00022475"/>
    </source>
</evidence>
<accession>A0A314UY77</accession>
<evidence type="ECO:0000256" key="2">
    <source>
        <dbReference type="ARBA" id="ARBA00009592"/>
    </source>
</evidence>
<name>A0A314UY77_PRUYE</name>
<comment type="caution">
    <text evidence="12">The sequence shown here is derived from an EMBL/GenBank/DDBJ whole genome shotgun (WGS) entry which is preliminary data.</text>
</comment>
<reference evidence="12 13" key="1">
    <citation type="submission" date="2018-02" db="EMBL/GenBank/DDBJ databases">
        <title>Draft genome of wild Prunus yedoensis var. nudiflora.</title>
        <authorList>
            <person name="Baek S."/>
            <person name="Kim J.-H."/>
            <person name="Choi K."/>
            <person name="Kim G.-B."/>
            <person name="Cho A."/>
            <person name="Jang H."/>
            <person name="Shin C.-H."/>
            <person name="Yu H.-J."/>
            <person name="Mun J.-H."/>
        </authorList>
    </citation>
    <scope>NUCLEOTIDE SEQUENCE [LARGE SCALE GENOMIC DNA]</scope>
    <source>
        <strain evidence="13">cv. Jeju island</strain>
        <tissue evidence="12">Leaf</tissue>
    </source>
</reference>
<proteinExistence type="inferred from homology"/>
<dbReference type="AlphaFoldDB" id="A0A314UY77"/>
<evidence type="ECO:0000256" key="11">
    <source>
        <dbReference type="ARBA" id="ARBA00023180"/>
    </source>
</evidence>
<dbReference type="GO" id="GO:0005886">
    <property type="term" value="C:plasma membrane"/>
    <property type="evidence" value="ECO:0007669"/>
    <property type="project" value="UniProtKB-SubCell"/>
</dbReference>
<dbReference type="SUPFAM" id="SSF52058">
    <property type="entry name" value="L domain-like"/>
    <property type="match status" value="1"/>
</dbReference>
<evidence type="ECO:0000256" key="1">
    <source>
        <dbReference type="ARBA" id="ARBA00004251"/>
    </source>
</evidence>
<keyword evidence="4" id="KW-0433">Leucine-rich repeat</keyword>
<dbReference type="Pfam" id="PF12799">
    <property type="entry name" value="LRR_4"/>
    <property type="match status" value="1"/>
</dbReference>
<keyword evidence="13" id="KW-1185">Reference proteome</keyword>
<evidence type="ECO:0000256" key="6">
    <source>
        <dbReference type="ARBA" id="ARBA00022729"/>
    </source>
</evidence>
<evidence type="ECO:0000256" key="7">
    <source>
        <dbReference type="ARBA" id="ARBA00022737"/>
    </source>
</evidence>
<keyword evidence="10 12" id="KW-0675">Receptor</keyword>
<evidence type="ECO:0000256" key="4">
    <source>
        <dbReference type="ARBA" id="ARBA00022614"/>
    </source>
</evidence>